<gene>
    <name evidence="1" type="ORF">MNOR_LOCUS25121</name>
</gene>
<evidence type="ECO:0000313" key="2">
    <source>
        <dbReference type="Proteomes" id="UP001497623"/>
    </source>
</evidence>
<dbReference type="AlphaFoldDB" id="A0AAV2RKE1"/>
<protein>
    <submittedName>
        <fullName evidence="1">Uncharacterized protein</fullName>
    </submittedName>
</protein>
<comment type="caution">
    <text evidence="1">The sequence shown here is derived from an EMBL/GenBank/DDBJ whole genome shotgun (WGS) entry which is preliminary data.</text>
</comment>
<evidence type="ECO:0000313" key="1">
    <source>
        <dbReference type="EMBL" id="CAL4125420.1"/>
    </source>
</evidence>
<proteinExistence type="predicted"/>
<organism evidence="1 2">
    <name type="scientific">Meganyctiphanes norvegica</name>
    <name type="common">Northern krill</name>
    <name type="synonym">Thysanopoda norvegica</name>
    <dbReference type="NCBI Taxonomy" id="48144"/>
    <lineage>
        <taxon>Eukaryota</taxon>
        <taxon>Metazoa</taxon>
        <taxon>Ecdysozoa</taxon>
        <taxon>Arthropoda</taxon>
        <taxon>Crustacea</taxon>
        <taxon>Multicrustacea</taxon>
        <taxon>Malacostraca</taxon>
        <taxon>Eumalacostraca</taxon>
        <taxon>Eucarida</taxon>
        <taxon>Euphausiacea</taxon>
        <taxon>Euphausiidae</taxon>
        <taxon>Meganyctiphanes</taxon>
    </lineage>
</organism>
<keyword evidence="2" id="KW-1185">Reference proteome</keyword>
<accession>A0AAV2RKE1</accession>
<dbReference type="EMBL" id="CAXKWB010023618">
    <property type="protein sequence ID" value="CAL4125420.1"/>
    <property type="molecule type" value="Genomic_DNA"/>
</dbReference>
<feature type="non-terminal residue" evidence="1">
    <location>
        <position position="110"/>
    </location>
</feature>
<reference evidence="1 2" key="1">
    <citation type="submission" date="2024-05" db="EMBL/GenBank/DDBJ databases">
        <authorList>
            <person name="Wallberg A."/>
        </authorList>
    </citation>
    <scope>NUCLEOTIDE SEQUENCE [LARGE SCALE GENOMIC DNA]</scope>
</reference>
<sequence>MSLNNDIFEAAPESNVWQDGVFYEKQKEIQTQMIIDEDDWPTSSIALDQAISDIFKPLNISFSEVDTLFDLLNDTSKFLGIDNAMTNVSSTPLDWEPWRDILESVQKITL</sequence>
<name>A0AAV2RKE1_MEGNR</name>
<dbReference type="Proteomes" id="UP001497623">
    <property type="component" value="Unassembled WGS sequence"/>
</dbReference>